<protein>
    <submittedName>
        <fullName evidence="1">Uncharacterized protein</fullName>
    </submittedName>
</protein>
<dbReference type="Proteomes" id="UP000053237">
    <property type="component" value="Unassembled WGS sequence"/>
</dbReference>
<reference evidence="1 2" key="1">
    <citation type="submission" date="2012-05" db="EMBL/GenBank/DDBJ databases">
        <title>Recombination and specialization in a pathogen metapopulation.</title>
        <authorList>
            <person name="Gardiner A."/>
            <person name="Kemen E."/>
            <person name="Schultz-Larsen T."/>
            <person name="MacLean D."/>
            <person name="Van Oosterhout C."/>
            <person name="Jones J.D.G."/>
        </authorList>
    </citation>
    <scope>NUCLEOTIDE SEQUENCE [LARGE SCALE GENOMIC DNA]</scope>
    <source>
        <strain evidence="1 2">Ac Nc2</strain>
    </source>
</reference>
<sequence length="113" mass="13478">MGGDWYLERQKITAKEADTIDYTFDSRELSMFALYKIVVDIRIQRLCRMLLKVKGSKKIECVNREIRLSNFEEPPHNFNCEAFFRKLWKTRICTKYLARVGHAGIFHRKCLTQ</sequence>
<dbReference type="InParanoid" id="A0A024GT56"/>
<keyword evidence="2" id="KW-1185">Reference proteome</keyword>
<name>A0A024GT56_9STRA</name>
<dbReference type="EMBL" id="CAIX01000397">
    <property type="protein sequence ID" value="CCI50132.1"/>
    <property type="molecule type" value="Genomic_DNA"/>
</dbReference>
<evidence type="ECO:0000313" key="2">
    <source>
        <dbReference type="Proteomes" id="UP000053237"/>
    </source>
</evidence>
<proteinExistence type="predicted"/>
<gene>
    <name evidence="1" type="ORF">BN9_116500</name>
</gene>
<organism evidence="1 2">
    <name type="scientific">Albugo candida</name>
    <dbReference type="NCBI Taxonomy" id="65357"/>
    <lineage>
        <taxon>Eukaryota</taxon>
        <taxon>Sar</taxon>
        <taxon>Stramenopiles</taxon>
        <taxon>Oomycota</taxon>
        <taxon>Peronosporomycetes</taxon>
        <taxon>Albuginales</taxon>
        <taxon>Albuginaceae</taxon>
        <taxon>Albugo</taxon>
    </lineage>
</organism>
<evidence type="ECO:0000313" key="1">
    <source>
        <dbReference type="EMBL" id="CCI50132.1"/>
    </source>
</evidence>
<dbReference type="AlphaFoldDB" id="A0A024GT56"/>
<comment type="caution">
    <text evidence="1">The sequence shown here is derived from an EMBL/GenBank/DDBJ whole genome shotgun (WGS) entry which is preliminary data.</text>
</comment>
<accession>A0A024GT56</accession>